<feature type="compositionally biased region" description="Low complexity" evidence="5">
    <location>
        <begin position="1616"/>
        <end position="1628"/>
    </location>
</feature>
<feature type="compositionally biased region" description="Basic and acidic residues" evidence="5">
    <location>
        <begin position="2404"/>
        <end position="2413"/>
    </location>
</feature>
<feature type="region of interest" description="Disordered" evidence="5">
    <location>
        <begin position="19"/>
        <end position="109"/>
    </location>
</feature>
<feature type="compositionally biased region" description="Polar residues" evidence="5">
    <location>
        <begin position="1573"/>
        <end position="1585"/>
    </location>
</feature>
<feature type="compositionally biased region" description="Acidic residues" evidence="5">
    <location>
        <begin position="145"/>
        <end position="156"/>
    </location>
</feature>
<feature type="compositionally biased region" description="Low complexity" evidence="5">
    <location>
        <begin position="348"/>
        <end position="362"/>
    </location>
</feature>
<evidence type="ECO:0000256" key="3">
    <source>
        <dbReference type="ARBA" id="ARBA00022833"/>
    </source>
</evidence>
<feature type="region of interest" description="Disordered" evidence="5">
    <location>
        <begin position="267"/>
        <end position="362"/>
    </location>
</feature>
<feature type="region of interest" description="Disordered" evidence="5">
    <location>
        <begin position="1984"/>
        <end position="2049"/>
    </location>
</feature>
<feature type="region of interest" description="Disordered" evidence="5">
    <location>
        <begin position="1899"/>
        <end position="1925"/>
    </location>
</feature>
<keyword evidence="3" id="KW-0862">Zinc</keyword>
<keyword evidence="1" id="KW-0479">Metal-binding</keyword>
<feature type="compositionally biased region" description="Pro residues" evidence="5">
    <location>
        <begin position="267"/>
        <end position="288"/>
    </location>
</feature>
<feature type="compositionally biased region" description="Polar residues" evidence="5">
    <location>
        <begin position="2358"/>
        <end position="2375"/>
    </location>
</feature>
<gene>
    <name evidence="7" type="ORF">R5R35_013838</name>
</gene>
<name>A0AAN9VGT1_9ORTH</name>
<feature type="region of interest" description="Disordered" evidence="5">
    <location>
        <begin position="139"/>
        <end position="252"/>
    </location>
</feature>
<dbReference type="EMBL" id="JAZDUA010000259">
    <property type="protein sequence ID" value="KAK7862776.1"/>
    <property type="molecule type" value="Genomic_DNA"/>
</dbReference>
<evidence type="ECO:0000256" key="2">
    <source>
        <dbReference type="ARBA" id="ARBA00022771"/>
    </source>
</evidence>
<protein>
    <recommendedName>
        <fullName evidence="6">MYND-type domain-containing protein</fullName>
    </recommendedName>
</protein>
<feature type="region of interest" description="Disordered" evidence="5">
    <location>
        <begin position="1641"/>
        <end position="1668"/>
    </location>
</feature>
<keyword evidence="8" id="KW-1185">Reference proteome</keyword>
<sequence length="2564" mass="279717">MAPPYGIQDVLLPVHVKMELSPPPSAYSDDYHHHHHHDHPERPEAESSPPPPPQMLRSRDDDSTSLCGSTSDSSQFMGFDPEYLPQPIYEDISDPEDGEPPHHRGPRFARENGVVLQFAPNVVARPAAGSLGGALCERLRHHDDGDDDDDDDNDVDDAGHRGEEVTIVKSEPDLDVSFSDPIEVELKRMFNSPTPPPPPPPVPCSSPLPALARCSPSPPSSASSTRSLPPSSVSPRPPPTVEDESSSVLVHSGGPSTLCCLLSPPLPPCSSSTPSPPPCPYTTPPSPCPSTHRPSPSTTPPCSSTTPLCPLTSPCPSASPPTLHTPTSSVQYESPTHTPQPLPPSSSPPIQTSARSPCSSSLCSLSPAVITSVFPSVVQSPSLHSAAYQSRPTPSSASSPSPPLPPMLSPHTPPSLPSPSPPYSPPTPPPPSQCSLTSQTCPSKPGPSGENFFLNKEDIPTGDSCTCRSLSIEKRRKSAPELSIPLPVIQFRRKERASSWTYADSDFNAVDKSVVESKMGNYFQRLKFTRANSVWKVVGCENCNRDTNCKSPSKLSEPSEMLVDLGQCSKTMHEVGYLSDDNTGVCQEHNKCDFETQSKAVLSVGVKDTQSDKDTANVDISYDEEIQLNISGDSSHDNSVTDGCVVKDSINTLTKSISDMCNTNETCEVISKRDTVCDINEKTSIVQNPKTPDEDDVNSRVTSSYSDSSKIQSKDCECEDISETEIKSGEGNILGSSKSVDSLLCSDNVKYTFNNFCNHLHQQEIIFNNNLKNCASVTASNLQEKTISIPAKLKVQLLEPNHIVLRNYNKLGLDSNISNMSSNLNISINKRSFENIEDQSKQYLFKISPTIHILSYCNQNPFVPENVTGGVADIQGNGDRKKELETGNQDFIKENNCNNEYEDDEDNEGELKIDEDRLSGDENEQKVIREVEISPKAKAENSLELLNCKFQNSIKKKLEPENKRTIDVIELSDDELESNQTPNVKKGADSITNSISRVHVIQSPKCIASHVKKSSESSEDKKMISGSECTQDKQIMKDKELSIRSDSETGDSTTSVLEGDSAKPHEENYTMLNEKTDSIQEIVVSEEIESRKVLESGNEQSVVTEPSAVKRKLVKNDDVGIPLKSRKLRPSRRNFRHDNIKMFKVSSVKPTPPPWMYRRKSLSAEKQEKSLSATTQSSRASADKHIGSVNESSVKKESSGNEGSSETRNEEVSKGKRRHSLEHSELFKLKKVCRSASDASDESQQPHGNEMSVEDKDEKEEKDEGLKDSKRKKRKSLGEQSVLEEVSKQFVSHQMQEKGRRLAQEIPGFNWLEEKIRSGGVPMNKPHVKRSSTETQSSSLTKEVISDEDVSKTNGPCESSVQVTGGSDENSSSKGPSQSIVINTGSIAPVQQNRAPVIVSTRQLGNIPERMDPLLKQLTSGGDLEITISRQTNQGSEMSSPRNESDANEPSAIVIPATTVSTNGTTETVPVTITFPTTFQGSQAIVTSSTSVPTISQTSPFIVSALQGSVPNVLNSVDTTQRLRVLSVPQERVPQTNGTENRLNVSLSNSGLEQRQAVDLHPNIQILPPNAAPLSNASRQTNAATESREQAALSSQSYNFPPYSSTHMSADNYNFSQPSSHTSQSSLQHPHYFQPTALNVGLHPSHHSHLPHAQSSRNAQGPLVNDVPQPLQQTNQIFREQLVSQPPQLVRLPQPHNASNSAQLCNLHQQSPSIQLTSQVVENNARVQQMPPLSQPVISSQQSRYSTYYPSISSFSRIPESHNHSQSLHFHRPQMPHLPSSSAQVAHPHVSESVGLSASTQLPPLLPLSQTAYPALPPLQPQFTQAAPDHQAAVRDPTSHLQNEARHNDYLASLRMQQNLLMRRNLHLNPSHQYNSMHTTEQPFPPPLLLIQPQSNAQQMLGRQMLSSGQEETRTQPAPKSPNSDYSECLATMARHAAAAVDTGLGTGLQPPVYQNERIRSQIPATIAAAHLPTSSQRFCDVTYASRPQPGRPTAHPEKQGGQNASARERPAVSSSQALVPVTGSNENNKRSAVCEQTSRVGGIDENASDEDIESLERLRHITNKEIEEMPKCLNEVQLAFNETARNLEKEGLLPAGTKDIVQQSAPHHRVTFQLTPVNGTTLSAAQTSRSSTVSAHASSVLPSHSSNYSVEQQTPIFRESRTGPACTSSIRSGIVPDTVEVPVTLKLKHNVASTDRNENKTTLTAEAAVTENVTAASVASITARTSTSAVDVTCPETFITVTAAAPVIAVGTAMSRLTTATAVVPGGTITASSENIKESRIPMAKYAVLPHVGPSTSCSLENRNEQNTSLMVFNRELPNRDIAQIQNSGRGAIQIPHSTECTVDGSVGGEESAVPISMSSDSRNERSTLVSVDDQNTRRRLSNTERYSDINESPLDLSVGSQRPKEFNEPVTRRQQVSDSASSVSSLEEHRNLPTVLTDRHVCAADIQNDFSQLRKHLLSKNASVAASSESFPELEIVEETDPPDPKHQDLNSISNRILGEDTLSTKRNFSTEPAVPLGPHAVCVLCRRSALFVCSLCNQTKYCSKYCQGSHWMFHKRYCTRM</sequence>
<feature type="compositionally biased region" description="Pro residues" evidence="5">
    <location>
        <begin position="400"/>
        <end position="432"/>
    </location>
</feature>
<organism evidence="7 8">
    <name type="scientific">Gryllus longicercus</name>
    <dbReference type="NCBI Taxonomy" id="2509291"/>
    <lineage>
        <taxon>Eukaryota</taxon>
        <taxon>Metazoa</taxon>
        <taxon>Ecdysozoa</taxon>
        <taxon>Arthropoda</taxon>
        <taxon>Hexapoda</taxon>
        <taxon>Insecta</taxon>
        <taxon>Pterygota</taxon>
        <taxon>Neoptera</taxon>
        <taxon>Polyneoptera</taxon>
        <taxon>Orthoptera</taxon>
        <taxon>Ensifera</taxon>
        <taxon>Gryllidea</taxon>
        <taxon>Grylloidea</taxon>
        <taxon>Gryllidae</taxon>
        <taxon>Gryllinae</taxon>
        <taxon>Gryllus</taxon>
    </lineage>
</organism>
<feature type="compositionally biased region" description="Basic and acidic residues" evidence="5">
    <location>
        <begin position="1030"/>
        <end position="1047"/>
    </location>
</feature>
<feature type="compositionally biased region" description="Low complexity" evidence="5">
    <location>
        <begin position="390"/>
        <end position="399"/>
    </location>
</feature>
<feature type="compositionally biased region" description="Low complexity" evidence="5">
    <location>
        <begin position="2418"/>
        <end position="2427"/>
    </location>
</feature>
<feature type="compositionally biased region" description="Basic and acidic residues" evidence="5">
    <location>
        <begin position="1013"/>
        <end position="1023"/>
    </location>
</feature>
<proteinExistence type="predicted"/>
<feature type="compositionally biased region" description="Pro residues" evidence="5">
    <location>
        <begin position="338"/>
        <end position="347"/>
    </location>
</feature>
<evidence type="ECO:0000313" key="8">
    <source>
        <dbReference type="Proteomes" id="UP001378592"/>
    </source>
</evidence>
<feature type="compositionally biased region" description="Polar residues" evidence="5">
    <location>
        <begin position="1170"/>
        <end position="1180"/>
    </location>
</feature>
<keyword evidence="2 4" id="KW-0863">Zinc-finger</keyword>
<dbReference type="InterPro" id="IPR002893">
    <property type="entry name" value="Znf_MYND"/>
</dbReference>
<evidence type="ECO:0000256" key="4">
    <source>
        <dbReference type="PROSITE-ProRule" id="PRU00134"/>
    </source>
</evidence>
<feature type="compositionally biased region" description="Polar residues" evidence="5">
    <location>
        <begin position="324"/>
        <end position="333"/>
    </location>
</feature>
<evidence type="ECO:0000256" key="1">
    <source>
        <dbReference type="ARBA" id="ARBA00022723"/>
    </source>
</evidence>
<feature type="compositionally biased region" description="Basic and acidic residues" evidence="5">
    <location>
        <begin position="1060"/>
        <end position="1074"/>
    </location>
</feature>
<dbReference type="Proteomes" id="UP001378592">
    <property type="component" value="Unassembled WGS sequence"/>
</dbReference>
<evidence type="ECO:0000256" key="5">
    <source>
        <dbReference type="SAM" id="MobiDB-lite"/>
    </source>
</evidence>
<comment type="caution">
    <text evidence="7">The sequence shown here is derived from an EMBL/GenBank/DDBJ whole genome shotgun (WGS) entry which is preliminary data.</text>
</comment>
<feature type="compositionally biased region" description="Basic and acidic residues" evidence="5">
    <location>
        <begin position="1193"/>
        <end position="1214"/>
    </location>
</feature>
<feature type="region of interest" description="Disordered" evidence="5">
    <location>
        <begin position="1009"/>
        <end position="1074"/>
    </location>
</feature>
<feature type="compositionally biased region" description="Polar residues" evidence="5">
    <location>
        <begin position="2013"/>
        <end position="2027"/>
    </location>
</feature>
<feature type="compositionally biased region" description="Pro residues" evidence="5">
    <location>
        <begin position="193"/>
        <end position="206"/>
    </location>
</feature>
<feature type="compositionally biased region" description="Polar residues" evidence="5">
    <location>
        <begin position="1592"/>
        <end position="1615"/>
    </location>
</feature>
<dbReference type="Pfam" id="PF01753">
    <property type="entry name" value="zf-MYND"/>
    <property type="match status" value="1"/>
</dbReference>
<feature type="region of interest" description="Disordered" evidence="5">
    <location>
        <begin position="1143"/>
        <end position="1303"/>
    </location>
</feature>
<feature type="region of interest" description="Disordered" evidence="5">
    <location>
        <begin position="2344"/>
        <end position="2428"/>
    </location>
</feature>
<feature type="region of interest" description="Disordered" evidence="5">
    <location>
        <begin position="1567"/>
        <end position="1628"/>
    </location>
</feature>
<evidence type="ECO:0000313" key="7">
    <source>
        <dbReference type="EMBL" id="KAK7862776.1"/>
    </source>
</evidence>
<feature type="compositionally biased region" description="Low complexity" evidence="5">
    <location>
        <begin position="64"/>
        <end position="74"/>
    </location>
</feature>
<feature type="compositionally biased region" description="Polar residues" evidence="5">
    <location>
        <begin position="1352"/>
        <end position="1380"/>
    </location>
</feature>
<accession>A0AAN9VGT1</accession>
<dbReference type="PROSITE" id="PS50865">
    <property type="entry name" value="ZF_MYND_2"/>
    <property type="match status" value="1"/>
</dbReference>
<feature type="compositionally biased region" description="Basic and acidic residues" evidence="5">
    <location>
        <begin position="157"/>
        <end position="172"/>
    </location>
</feature>
<dbReference type="Gene3D" id="6.10.140.2220">
    <property type="match status" value="1"/>
</dbReference>
<feature type="compositionally biased region" description="Low complexity" evidence="5">
    <location>
        <begin position="289"/>
        <end position="322"/>
    </location>
</feature>
<dbReference type="GO" id="GO:0008270">
    <property type="term" value="F:zinc ion binding"/>
    <property type="evidence" value="ECO:0007669"/>
    <property type="project" value="UniProtKB-KW"/>
</dbReference>
<feature type="domain" description="MYND-type" evidence="6">
    <location>
        <begin position="2525"/>
        <end position="2561"/>
    </location>
</feature>
<dbReference type="SUPFAM" id="SSF144232">
    <property type="entry name" value="HIT/MYND zinc finger-like"/>
    <property type="match status" value="1"/>
</dbReference>
<reference evidence="7 8" key="1">
    <citation type="submission" date="2024-03" db="EMBL/GenBank/DDBJ databases">
        <title>The genome assembly and annotation of the cricket Gryllus longicercus Weissman &amp; Gray.</title>
        <authorList>
            <person name="Szrajer S."/>
            <person name="Gray D."/>
            <person name="Ylla G."/>
        </authorList>
    </citation>
    <scope>NUCLEOTIDE SEQUENCE [LARGE SCALE GENOMIC DNA]</scope>
    <source>
        <strain evidence="7">DAG 2021-001</strain>
        <tissue evidence="7">Whole body minus gut</tissue>
    </source>
</reference>
<feature type="region of interest" description="Disordered" evidence="5">
    <location>
        <begin position="1319"/>
        <end position="1380"/>
    </location>
</feature>
<feature type="region of interest" description="Disordered" evidence="5">
    <location>
        <begin position="381"/>
        <end position="457"/>
    </location>
</feature>
<evidence type="ECO:0000259" key="6">
    <source>
        <dbReference type="PROSITE" id="PS50865"/>
    </source>
</evidence>
<feature type="compositionally biased region" description="Low complexity" evidence="5">
    <location>
        <begin position="207"/>
        <end position="234"/>
    </location>
</feature>